<name>B6UDN0_MAIZE</name>
<dbReference type="AlphaFoldDB" id="B6UDN0"/>
<organism evidence="1">
    <name type="scientific">Zea mays</name>
    <name type="common">Maize</name>
    <dbReference type="NCBI Taxonomy" id="4577"/>
    <lineage>
        <taxon>Eukaryota</taxon>
        <taxon>Viridiplantae</taxon>
        <taxon>Streptophyta</taxon>
        <taxon>Embryophyta</taxon>
        <taxon>Tracheophyta</taxon>
        <taxon>Spermatophyta</taxon>
        <taxon>Magnoliopsida</taxon>
        <taxon>Liliopsida</taxon>
        <taxon>Poales</taxon>
        <taxon>Poaceae</taxon>
        <taxon>PACMAD clade</taxon>
        <taxon>Panicoideae</taxon>
        <taxon>Andropogonodae</taxon>
        <taxon>Andropogoneae</taxon>
        <taxon>Tripsacinae</taxon>
        <taxon>Zea</taxon>
    </lineage>
</organism>
<accession>B6UDN0</accession>
<dbReference type="EMBL" id="EU975345">
    <property type="protein sequence ID" value="ACG47463.1"/>
    <property type="molecule type" value="mRNA"/>
</dbReference>
<sequence length="81" mass="9122">MSRRERIEPLRPRLAFTIAQPLDRWGIGRDHQVVQIVRVVSRARKLAGETNCLPVLGRILTGNPRAALQRRPAASTSSRVQ</sequence>
<protein>
    <submittedName>
        <fullName evidence="1">Uncharacterized protein</fullName>
    </submittedName>
</protein>
<proteinExistence type="evidence at transcript level"/>
<evidence type="ECO:0000313" key="1">
    <source>
        <dbReference type="EMBL" id="ACG47463.1"/>
    </source>
</evidence>
<reference evidence="1" key="1">
    <citation type="journal article" date="2009" name="Plant Mol. Biol.">
        <title>Insights into corn genes derived from large-scale cDNA sequencing.</title>
        <authorList>
            <person name="Alexandrov N.N."/>
            <person name="Brover V.V."/>
            <person name="Freidin S."/>
            <person name="Troukhan M.E."/>
            <person name="Tatarinova T.V."/>
            <person name="Zhang H."/>
            <person name="Swaller T.J."/>
            <person name="Lu Y.P."/>
            <person name="Bouck J."/>
            <person name="Flavell R.B."/>
            <person name="Feldmann K.A."/>
        </authorList>
    </citation>
    <scope>NUCLEOTIDE SEQUENCE</scope>
</reference>